<gene>
    <name evidence="5" type="ORF">TEA_009927</name>
</gene>
<evidence type="ECO:0000256" key="1">
    <source>
        <dbReference type="ARBA" id="ARBA00006643"/>
    </source>
</evidence>
<protein>
    <recommendedName>
        <fullName evidence="4">DYW domain-containing protein</fullName>
    </recommendedName>
</protein>
<dbReference type="STRING" id="542762.A0A4S4CYT1"/>
<dbReference type="InterPro" id="IPR011990">
    <property type="entry name" value="TPR-like_helical_dom_sf"/>
</dbReference>
<comment type="similarity">
    <text evidence="1">Belongs to the PPR family. PCMP-H subfamily.</text>
</comment>
<dbReference type="NCBIfam" id="TIGR00756">
    <property type="entry name" value="PPR"/>
    <property type="match status" value="8"/>
</dbReference>
<feature type="repeat" description="PPR" evidence="3">
    <location>
        <begin position="286"/>
        <end position="320"/>
    </location>
</feature>
<keyword evidence="6" id="KW-1185">Reference proteome</keyword>
<dbReference type="SUPFAM" id="SSF81901">
    <property type="entry name" value="HCP-like"/>
    <property type="match status" value="1"/>
</dbReference>
<dbReference type="FunFam" id="1.25.40.10:FF:000380">
    <property type="entry name" value="Pentatricopeptide repeat-containing protein, chloroplastic"/>
    <property type="match status" value="1"/>
</dbReference>
<dbReference type="InterPro" id="IPR032867">
    <property type="entry name" value="DYW_dom"/>
</dbReference>
<dbReference type="AlphaFoldDB" id="A0A4S4CYT1"/>
<feature type="repeat" description="PPR" evidence="3">
    <location>
        <begin position="150"/>
        <end position="184"/>
    </location>
</feature>
<dbReference type="GO" id="GO:0003723">
    <property type="term" value="F:RNA binding"/>
    <property type="evidence" value="ECO:0007669"/>
    <property type="project" value="InterPro"/>
</dbReference>
<comment type="caution">
    <text evidence="5">The sequence shown here is derived from an EMBL/GenBank/DDBJ whole genome shotgun (WGS) entry which is preliminary data.</text>
</comment>
<dbReference type="Pfam" id="PF01535">
    <property type="entry name" value="PPR"/>
    <property type="match status" value="5"/>
</dbReference>
<evidence type="ECO:0000313" key="5">
    <source>
        <dbReference type="EMBL" id="THF95034.1"/>
    </source>
</evidence>
<dbReference type="Pfam" id="PF13041">
    <property type="entry name" value="PPR_2"/>
    <property type="match status" value="4"/>
</dbReference>
<evidence type="ECO:0000259" key="4">
    <source>
        <dbReference type="Pfam" id="PF14432"/>
    </source>
</evidence>
<dbReference type="FunFam" id="1.25.40.10:FF:000381">
    <property type="entry name" value="Pentatricopeptide repeat-containing protein"/>
    <property type="match status" value="1"/>
</dbReference>
<dbReference type="InterPro" id="IPR002885">
    <property type="entry name" value="PPR_rpt"/>
</dbReference>
<feature type="repeat" description="PPR" evidence="3">
    <location>
        <begin position="321"/>
        <end position="355"/>
    </location>
</feature>
<dbReference type="GO" id="GO:0009451">
    <property type="term" value="P:RNA modification"/>
    <property type="evidence" value="ECO:0007669"/>
    <property type="project" value="InterPro"/>
</dbReference>
<feature type="repeat" description="PPR" evidence="3">
    <location>
        <begin position="391"/>
        <end position="421"/>
    </location>
</feature>
<feature type="repeat" description="PPR" evidence="3">
    <location>
        <begin position="594"/>
        <end position="628"/>
    </location>
</feature>
<evidence type="ECO:0000313" key="6">
    <source>
        <dbReference type="Proteomes" id="UP000306102"/>
    </source>
</evidence>
<dbReference type="GO" id="GO:0008270">
    <property type="term" value="F:zinc ion binding"/>
    <property type="evidence" value="ECO:0007669"/>
    <property type="project" value="InterPro"/>
</dbReference>
<feature type="repeat" description="PPR" evidence="3">
    <location>
        <begin position="251"/>
        <end position="285"/>
    </location>
</feature>
<dbReference type="InterPro" id="IPR046960">
    <property type="entry name" value="PPR_At4g14850-like_plant"/>
</dbReference>
<name>A0A4S4CYT1_CAMSN</name>
<accession>A0A4S4CYT1</accession>
<dbReference type="Proteomes" id="UP000306102">
    <property type="component" value="Unassembled WGS sequence"/>
</dbReference>
<dbReference type="FunFam" id="1.25.40.10:FF:000073">
    <property type="entry name" value="Pentatricopeptide repeat-containing protein chloroplastic"/>
    <property type="match status" value="1"/>
</dbReference>
<feature type="repeat" description="PPR" evidence="3">
    <location>
        <begin position="119"/>
        <end position="149"/>
    </location>
</feature>
<dbReference type="EMBL" id="SDRB02013386">
    <property type="protein sequence ID" value="THF95034.1"/>
    <property type="molecule type" value="Genomic_DNA"/>
</dbReference>
<organism evidence="5 6">
    <name type="scientific">Camellia sinensis var. sinensis</name>
    <name type="common">China tea</name>
    <dbReference type="NCBI Taxonomy" id="542762"/>
    <lineage>
        <taxon>Eukaryota</taxon>
        <taxon>Viridiplantae</taxon>
        <taxon>Streptophyta</taxon>
        <taxon>Embryophyta</taxon>
        <taxon>Tracheophyta</taxon>
        <taxon>Spermatophyta</taxon>
        <taxon>Magnoliopsida</taxon>
        <taxon>eudicotyledons</taxon>
        <taxon>Gunneridae</taxon>
        <taxon>Pentapetalae</taxon>
        <taxon>asterids</taxon>
        <taxon>Ericales</taxon>
        <taxon>Theaceae</taxon>
        <taxon>Camellia</taxon>
    </lineage>
</organism>
<dbReference type="PANTHER" id="PTHR47926:SF369">
    <property type="entry name" value="DYW DOMAIN-CONTAINING PROTEIN"/>
    <property type="match status" value="1"/>
</dbReference>
<evidence type="ECO:0000256" key="2">
    <source>
        <dbReference type="ARBA" id="ARBA00022737"/>
    </source>
</evidence>
<dbReference type="FunFam" id="1.25.40.10:FF:000158">
    <property type="entry name" value="pentatricopeptide repeat-containing protein At2g33680"/>
    <property type="match status" value="1"/>
</dbReference>
<keyword evidence="2" id="KW-0677">Repeat</keyword>
<dbReference type="Pfam" id="PF14432">
    <property type="entry name" value="DYW_deaminase"/>
    <property type="match status" value="1"/>
</dbReference>
<dbReference type="GO" id="GO:0099402">
    <property type="term" value="P:plant organ development"/>
    <property type="evidence" value="ECO:0007669"/>
    <property type="project" value="UniProtKB-ARBA"/>
</dbReference>
<proteinExistence type="inferred from homology"/>
<dbReference type="PANTHER" id="PTHR47926">
    <property type="entry name" value="PENTATRICOPEPTIDE REPEAT-CONTAINING PROTEIN"/>
    <property type="match status" value="1"/>
</dbReference>
<feature type="repeat" description="PPR" evidence="3">
    <location>
        <begin position="457"/>
        <end position="491"/>
    </location>
</feature>
<evidence type="ECO:0000256" key="3">
    <source>
        <dbReference type="PROSITE-ProRule" id="PRU00708"/>
    </source>
</evidence>
<reference evidence="5 6" key="1">
    <citation type="journal article" date="2018" name="Proc. Natl. Acad. Sci. U.S.A.">
        <title>Draft genome sequence of Camellia sinensis var. sinensis provides insights into the evolution of the tea genome and tea quality.</title>
        <authorList>
            <person name="Wei C."/>
            <person name="Yang H."/>
            <person name="Wang S."/>
            <person name="Zhao J."/>
            <person name="Liu C."/>
            <person name="Gao L."/>
            <person name="Xia E."/>
            <person name="Lu Y."/>
            <person name="Tai Y."/>
            <person name="She G."/>
            <person name="Sun J."/>
            <person name="Cao H."/>
            <person name="Tong W."/>
            <person name="Gao Q."/>
            <person name="Li Y."/>
            <person name="Deng W."/>
            <person name="Jiang X."/>
            <person name="Wang W."/>
            <person name="Chen Q."/>
            <person name="Zhang S."/>
            <person name="Li H."/>
            <person name="Wu J."/>
            <person name="Wang P."/>
            <person name="Li P."/>
            <person name="Shi C."/>
            <person name="Zheng F."/>
            <person name="Jian J."/>
            <person name="Huang B."/>
            <person name="Shan D."/>
            <person name="Shi M."/>
            <person name="Fang C."/>
            <person name="Yue Y."/>
            <person name="Li F."/>
            <person name="Li D."/>
            <person name="Wei S."/>
            <person name="Han B."/>
            <person name="Jiang C."/>
            <person name="Yin Y."/>
            <person name="Xia T."/>
            <person name="Zhang Z."/>
            <person name="Bennetzen J.L."/>
            <person name="Zhao S."/>
            <person name="Wan X."/>
        </authorList>
    </citation>
    <scope>NUCLEOTIDE SEQUENCE [LARGE SCALE GENOMIC DNA]</scope>
    <source>
        <strain evidence="6">cv. Shuchazao</strain>
        <tissue evidence="5">Leaf</tissue>
    </source>
</reference>
<sequence length="897" mass="100108">MEGLIIVCNSTPLSATPFERETPFEFSSKPLKPKISFNKTHDPVVSIKLDSRVTDAHLNYLCKNGRLEEAIAALDSIAQRGSKVRPHTFARLIQSCIDANSIHLGRKLHKHIGLLSEIDPFTETKLVSMYAKCGSLDDARMVFDGMRQRNLYTWSAMIGACSRERRWREVIGLFFSMMEDGFVPDDFLFPKILQACGNCGDVETGKLIHSIVIRSGLSCENRVSNSILAVYAKCGRLTSARRFFEKMEGKDKVSWNSIISGYCLKGEIEEARQVFYLMRKDGIEPSLVTWNILMTSYNQLGNCELAMEVIKEMKSFGITPDVITWTSMIAGLAQNNRTTQALELFTEMLLAGVEPNGITLTTAISACAPLKALREGMEFHSVAVKMGYAEDVLVGNSLIDMYSKCGKLEAAQEVFDTILEKDVYTWNSMIGGYCQAGYCGKAHDLFMNMQGSNVAPNVITWNVMIMGYMLSGAEDQAMDLFDRMEKDGNIKRDAASWNSLIAGYLQNGQKNKALEIFRKMQSLFVRPNSVTILSLLPACENLVAAKKVKEIHGCVLRRNLESDLSVANSLIDSYAKSGNIIHSRNIFDRMSTKDIITWNTLIAGFVLHGCSRAALDLFDQMKKAGFKPNRGTFVSIISAWGLAGMVDEGKRVFSSMIEDYYVLPCMEHCLAMVNLLGRSGRLEEAIEFVENMPIEPDFSVWSALLTAGRFHGNSRLAVYAGERLLQLKPGNASIQRFVLQTYALCGISEDSLNLRMPGKGNETKESTGWSWIEVKNMVHDFVAGDQSKPNSGILYSWIRSIAGQIWGPDPHDGLCIEEEEKEEICGVHSEKLAIAFALIGSPQASQSIRIVKNLKICGDCHRMAKFISKIYRCEIYLSDSACLHHFKGGHCSCRDYW</sequence>
<dbReference type="PROSITE" id="PS51375">
    <property type="entry name" value="PPR"/>
    <property type="match status" value="10"/>
</dbReference>
<feature type="domain" description="DYW" evidence="4">
    <location>
        <begin position="816"/>
        <end position="897"/>
    </location>
</feature>
<dbReference type="Gene3D" id="1.25.40.10">
    <property type="entry name" value="Tetratricopeptide repeat domain"/>
    <property type="match status" value="6"/>
</dbReference>
<feature type="repeat" description="PPR" evidence="3">
    <location>
        <begin position="422"/>
        <end position="456"/>
    </location>
</feature>
<feature type="repeat" description="PPR" evidence="3">
    <location>
        <begin position="493"/>
        <end position="527"/>
    </location>
</feature>